<dbReference type="EMBL" id="BOPD01000010">
    <property type="protein sequence ID" value="GIJ32608.1"/>
    <property type="molecule type" value="Genomic_DNA"/>
</dbReference>
<protein>
    <submittedName>
        <fullName evidence="2">Uncharacterized protein</fullName>
    </submittedName>
</protein>
<evidence type="ECO:0000313" key="2">
    <source>
        <dbReference type="EMBL" id="GIJ32608.1"/>
    </source>
</evidence>
<name>A0A9W5UQK0_9ACTN</name>
<feature type="region of interest" description="Disordered" evidence="1">
    <location>
        <begin position="1"/>
        <end position="29"/>
    </location>
</feature>
<organism evidence="2 3">
    <name type="scientific">Micromonospora sediminimaris</name>
    <dbReference type="NCBI Taxonomy" id="547162"/>
    <lineage>
        <taxon>Bacteria</taxon>
        <taxon>Bacillati</taxon>
        <taxon>Actinomycetota</taxon>
        <taxon>Actinomycetes</taxon>
        <taxon>Micromonosporales</taxon>
        <taxon>Micromonosporaceae</taxon>
        <taxon>Micromonospora</taxon>
    </lineage>
</organism>
<sequence>MSVRRRGGWERLRTQNGPETGPDVDDERDATNFSYVSFGDVARALSLTVDTRAGNDPRLR</sequence>
<gene>
    <name evidence="2" type="ORF">Vse01_17560</name>
</gene>
<keyword evidence="3" id="KW-1185">Reference proteome</keyword>
<evidence type="ECO:0000313" key="3">
    <source>
        <dbReference type="Proteomes" id="UP000607311"/>
    </source>
</evidence>
<comment type="caution">
    <text evidence="2">The sequence shown here is derived from an EMBL/GenBank/DDBJ whole genome shotgun (WGS) entry which is preliminary data.</text>
</comment>
<dbReference type="Proteomes" id="UP000607311">
    <property type="component" value="Unassembled WGS sequence"/>
</dbReference>
<evidence type="ECO:0000256" key="1">
    <source>
        <dbReference type="SAM" id="MobiDB-lite"/>
    </source>
</evidence>
<reference evidence="2" key="1">
    <citation type="submission" date="2021-01" db="EMBL/GenBank/DDBJ databases">
        <title>Whole genome shotgun sequence of Verrucosispora sediminis NBRC 107745.</title>
        <authorList>
            <person name="Komaki H."/>
            <person name="Tamura T."/>
        </authorList>
    </citation>
    <scope>NUCLEOTIDE SEQUENCE</scope>
    <source>
        <strain evidence="2">NBRC 107745</strain>
    </source>
</reference>
<proteinExistence type="predicted"/>
<accession>A0A9W5UQK0</accession>
<dbReference type="AlphaFoldDB" id="A0A9W5UQK0"/>